<name>X0XZ58_9ZZZZ</name>
<dbReference type="GO" id="GO:0005829">
    <property type="term" value="C:cytosol"/>
    <property type="evidence" value="ECO:0007669"/>
    <property type="project" value="TreeGrafter"/>
</dbReference>
<evidence type="ECO:0000259" key="5">
    <source>
        <dbReference type="Pfam" id="PF01406"/>
    </source>
</evidence>
<dbReference type="InterPro" id="IPR014729">
    <property type="entry name" value="Rossmann-like_a/b/a_fold"/>
</dbReference>
<feature type="compositionally biased region" description="Basic and acidic residues" evidence="4">
    <location>
        <begin position="158"/>
        <end position="177"/>
    </location>
</feature>
<keyword evidence="1" id="KW-0436">Ligase</keyword>
<evidence type="ECO:0000313" key="6">
    <source>
        <dbReference type="EMBL" id="GAG41853.1"/>
    </source>
</evidence>
<keyword evidence="3" id="KW-0067">ATP-binding</keyword>
<dbReference type="InterPro" id="IPR032678">
    <property type="entry name" value="tRNA-synt_1_cat_dom"/>
</dbReference>
<keyword evidence="2" id="KW-0547">Nucleotide-binding</keyword>
<dbReference type="EMBL" id="BARS01041215">
    <property type="protein sequence ID" value="GAG41853.1"/>
    <property type="molecule type" value="Genomic_DNA"/>
</dbReference>
<dbReference type="GO" id="GO:0006423">
    <property type="term" value="P:cysteinyl-tRNA aminoacylation"/>
    <property type="evidence" value="ECO:0007669"/>
    <property type="project" value="TreeGrafter"/>
</dbReference>
<dbReference type="PANTHER" id="PTHR10890">
    <property type="entry name" value="CYSTEINYL-TRNA SYNTHETASE"/>
    <property type="match status" value="1"/>
</dbReference>
<evidence type="ECO:0000256" key="3">
    <source>
        <dbReference type="ARBA" id="ARBA00022840"/>
    </source>
</evidence>
<dbReference type="GO" id="GO:0004817">
    <property type="term" value="F:cysteine-tRNA ligase activity"/>
    <property type="evidence" value="ECO:0007669"/>
    <property type="project" value="TreeGrafter"/>
</dbReference>
<dbReference type="GO" id="GO:0005524">
    <property type="term" value="F:ATP binding"/>
    <property type="evidence" value="ECO:0007669"/>
    <property type="project" value="UniProtKB-KW"/>
</dbReference>
<feature type="domain" description="tRNA synthetases class I catalytic" evidence="5">
    <location>
        <begin position="16"/>
        <end position="190"/>
    </location>
</feature>
<dbReference type="Gene3D" id="3.40.50.620">
    <property type="entry name" value="HUPs"/>
    <property type="match status" value="1"/>
</dbReference>
<dbReference type="SUPFAM" id="SSF52374">
    <property type="entry name" value="Nucleotidylyl transferase"/>
    <property type="match status" value="1"/>
</dbReference>
<comment type="caution">
    <text evidence="6">The sequence shown here is derived from an EMBL/GenBank/DDBJ whole genome shotgun (WGS) entry which is preliminary data.</text>
</comment>
<dbReference type="PANTHER" id="PTHR10890:SF3">
    <property type="entry name" value="CYSTEINE--TRNA LIGASE, CYTOPLASMIC"/>
    <property type="match status" value="1"/>
</dbReference>
<evidence type="ECO:0000256" key="2">
    <source>
        <dbReference type="ARBA" id="ARBA00022741"/>
    </source>
</evidence>
<dbReference type="InterPro" id="IPR024909">
    <property type="entry name" value="Cys-tRNA/MSH_ligase"/>
</dbReference>
<protein>
    <recommendedName>
        <fullName evidence="5">tRNA synthetases class I catalytic domain-containing protein</fullName>
    </recommendedName>
</protein>
<evidence type="ECO:0000256" key="1">
    <source>
        <dbReference type="ARBA" id="ARBA00022598"/>
    </source>
</evidence>
<dbReference type="Pfam" id="PF01406">
    <property type="entry name" value="tRNA-synt_1e"/>
    <property type="match status" value="1"/>
</dbReference>
<feature type="non-terminal residue" evidence="6">
    <location>
        <position position="190"/>
    </location>
</feature>
<proteinExistence type="predicted"/>
<reference evidence="6" key="1">
    <citation type="journal article" date="2014" name="Front. Microbiol.">
        <title>High frequency of phylogenetically diverse reductive dehalogenase-homologous genes in deep subseafloor sedimentary metagenomes.</title>
        <authorList>
            <person name="Kawai M."/>
            <person name="Futagami T."/>
            <person name="Toyoda A."/>
            <person name="Takaki Y."/>
            <person name="Nishi S."/>
            <person name="Hori S."/>
            <person name="Arai W."/>
            <person name="Tsubouchi T."/>
            <person name="Morono Y."/>
            <person name="Uchiyama I."/>
            <person name="Ito T."/>
            <person name="Fujiyama A."/>
            <person name="Inagaki F."/>
            <person name="Takami H."/>
        </authorList>
    </citation>
    <scope>NUCLEOTIDE SEQUENCE</scope>
    <source>
        <strain evidence="6">Expedition CK06-06</strain>
    </source>
</reference>
<dbReference type="AlphaFoldDB" id="X0XZ58"/>
<accession>X0XZ58</accession>
<feature type="region of interest" description="Disordered" evidence="4">
    <location>
        <begin position="152"/>
        <end position="190"/>
    </location>
</feature>
<sequence>MALTVYNTLSRKKEPFEPVNPGKIGMYVCGPTVYKPSHIGHAVGPIIFDAIKRYLVHCGYDVTWVVNITDVDDKLIQEAENQSTTTMELAERVTKDYLDAMATLHVDTIDIMPKASEHMGDIIAMVQKLVERGFAYESNGDVYFDVTADDDYGKLSNRRPEEQEGQRDLQSGEKRNAGDFALWKAAKPEE</sequence>
<evidence type="ECO:0000256" key="4">
    <source>
        <dbReference type="SAM" id="MobiDB-lite"/>
    </source>
</evidence>
<gene>
    <name evidence="6" type="ORF">S01H1_62710</name>
</gene>
<organism evidence="6">
    <name type="scientific">marine sediment metagenome</name>
    <dbReference type="NCBI Taxonomy" id="412755"/>
    <lineage>
        <taxon>unclassified sequences</taxon>
        <taxon>metagenomes</taxon>
        <taxon>ecological metagenomes</taxon>
    </lineage>
</organism>